<dbReference type="PANTHER" id="PTHR16305">
    <property type="entry name" value="TESTICULAR SOLUBLE ADENYLYL CYCLASE"/>
    <property type="match status" value="1"/>
</dbReference>
<comment type="caution">
    <text evidence="3">The sequence shown here is derived from an EMBL/GenBank/DDBJ whole genome shotgun (WGS) entry which is preliminary data.</text>
</comment>
<reference evidence="3" key="1">
    <citation type="journal article" date="2015" name="Nature">
        <title>Complex archaea that bridge the gap between prokaryotes and eukaryotes.</title>
        <authorList>
            <person name="Spang A."/>
            <person name="Saw J.H."/>
            <person name="Jorgensen S.L."/>
            <person name="Zaremba-Niedzwiedzka K."/>
            <person name="Martijn J."/>
            <person name="Lind A.E."/>
            <person name="van Eijk R."/>
            <person name="Schleper C."/>
            <person name="Guy L."/>
            <person name="Ettema T.J."/>
        </authorList>
    </citation>
    <scope>NUCLEOTIDE SEQUENCE</scope>
</reference>
<accession>A0A0F8ZCD8</accession>
<keyword evidence="2" id="KW-0067">ATP-binding</keyword>
<feature type="non-terminal residue" evidence="3">
    <location>
        <position position="432"/>
    </location>
</feature>
<sequence length="432" mass="48063">AMQLAKSDTLSALEEKDIIVPESGGQLAGEREFAFKHVLIRDVAYATLPKAVRSRKHVEVGRFVEKRAGDRGDEVVALLAEHYGRAAVLGEEAAIGHPEMEPVYEKAMHFLEAAGDAAALLYSNPEALAHYESARALRCRHDPATVARIGEKQGDLALRIGHVAAAIEVWEECLEYHRGQEDLERVADLHRKVGAGLWHQGERKQAIERYQKGINLLKDGPPCLELVRLYEEAASLYMHGGDNMLAIYASEKALRLAERMDETSVASRAHGIFGRVFGRIGDAEKARENLERSVELARDSDDGERIRALLTLGHHLEVSEADYGGARDAYVEALELSRRIGELPAQAELTAALAQLAVWRADWDDVQRFTEESAELAEREGLIGKLCFPYALRGVLSWRDGDWEQAQEHCLRAHELAEQVGWSEVAFYALFA</sequence>
<proteinExistence type="predicted"/>
<dbReference type="GO" id="GO:0005737">
    <property type="term" value="C:cytoplasm"/>
    <property type="evidence" value="ECO:0007669"/>
    <property type="project" value="TreeGrafter"/>
</dbReference>
<dbReference type="PANTHER" id="PTHR16305:SF28">
    <property type="entry name" value="GUANYLATE CYCLASE DOMAIN-CONTAINING PROTEIN"/>
    <property type="match status" value="1"/>
</dbReference>
<dbReference type="SUPFAM" id="SSF48452">
    <property type="entry name" value="TPR-like"/>
    <property type="match status" value="2"/>
</dbReference>
<evidence type="ECO:0000256" key="1">
    <source>
        <dbReference type="ARBA" id="ARBA00022741"/>
    </source>
</evidence>
<dbReference type="EMBL" id="LAZR01048674">
    <property type="protein sequence ID" value="KKK91393.1"/>
    <property type="molecule type" value="Genomic_DNA"/>
</dbReference>
<keyword evidence="1" id="KW-0547">Nucleotide-binding</keyword>
<dbReference type="InterPro" id="IPR019734">
    <property type="entry name" value="TPR_rpt"/>
</dbReference>
<dbReference type="InterPro" id="IPR011990">
    <property type="entry name" value="TPR-like_helical_dom_sf"/>
</dbReference>
<dbReference type="Gene3D" id="1.25.40.10">
    <property type="entry name" value="Tetratricopeptide repeat domain"/>
    <property type="match status" value="2"/>
</dbReference>
<dbReference type="SMART" id="SM00028">
    <property type="entry name" value="TPR"/>
    <property type="match status" value="4"/>
</dbReference>
<dbReference type="GO" id="GO:0005524">
    <property type="term" value="F:ATP binding"/>
    <property type="evidence" value="ECO:0007669"/>
    <property type="project" value="UniProtKB-KW"/>
</dbReference>
<dbReference type="GO" id="GO:0004016">
    <property type="term" value="F:adenylate cyclase activity"/>
    <property type="evidence" value="ECO:0007669"/>
    <property type="project" value="TreeGrafter"/>
</dbReference>
<protein>
    <submittedName>
        <fullName evidence="3">Uncharacterized protein</fullName>
    </submittedName>
</protein>
<feature type="non-terminal residue" evidence="3">
    <location>
        <position position="1"/>
    </location>
</feature>
<name>A0A0F8ZCD8_9ZZZZ</name>
<evidence type="ECO:0000256" key="2">
    <source>
        <dbReference type="ARBA" id="ARBA00022840"/>
    </source>
</evidence>
<dbReference type="AlphaFoldDB" id="A0A0F8ZCD8"/>
<organism evidence="3">
    <name type="scientific">marine sediment metagenome</name>
    <dbReference type="NCBI Taxonomy" id="412755"/>
    <lineage>
        <taxon>unclassified sequences</taxon>
        <taxon>metagenomes</taxon>
        <taxon>ecological metagenomes</taxon>
    </lineage>
</organism>
<evidence type="ECO:0000313" key="3">
    <source>
        <dbReference type="EMBL" id="KKK91393.1"/>
    </source>
</evidence>
<gene>
    <name evidence="3" type="ORF">LCGC14_2713420</name>
</gene>